<proteinExistence type="predicted"/>
<evidence type="ECO:0000313" key="2">
    <source>
        <dbReference type="Proteomes" id="UP000248857"/>
    </source>
</evidence>
<accession>A0A2W1JGM2</accession>
<dbReference type="Proteomes" id="UP000248857">
    <property type="component" value="Unassembled WGS sequence"/>
</dbReference>
<dbReference type="InterPro" id="IPR050464">
    <property type="entry name" value="Zeta_carotene_desat/Oxidored"/>
</dbReference>
<dbReference type="GO" id="GO:0016491">
    <property type="term" value="F:oxidoreductase activity"/>
    <property type="evidence" value="ECO:0007669"/>
    <property type="project" value="TreeGrafter"/>
</dbReference>
<name>A0A2W1JGM2_9CYAN</name>
<dbReference type="PANTHER" id="PTHR42923:SF46">
    <property type="entry name" value="AMINE OXIDASE"/>
    <property type="match status" value="1"/>
</dbReference>
<evidence type="ECO:0000313" key="1">
    <source>
        <dbReference type="EMBL" id="PZD72719.1"/>
    </source>
</evidence>
<sequence length="643" mass="72073">MSAAHELAERGFDVAVYDARDLPGGKARSIPVPDSGKNGKLDLPGEHGFRFFPGFYQHVTDTMKRIPYINGSSVFDNLVDATQISIPRLGKETIVMPAKSVTSLTDVRLLVNVLLQLLSNQGKTQIQISEEEISFFTQKLWKIITSCKERRLAEYEKIDWWNFLEADKFASSDSEYVNLLVKGLTESLVASKAKLASTKTVGDILLELLLDLANPTITTDRLLSGPTNKTWLSPWLSYLQSLGVNYHLNNLVTSLNYAAGKIESATIKDIETNEKYEVQADYFIAALPVEVMAKLVIKSNLGQHDRALANITKLTESVAWMNGIQFYLSEDVRIAKGHILLVDTPWALTAISQKQFWPDVDLSQYGDGRVKGILSVDISDWGPFPGLDENRGESQGIKIKKFARDCTDAEIKEEVWEQLKQSLNVGGYEVLKDEHLLDDLTFLDPDIVDIHGELFPEKSQLPSPNLDRELYRWIEADKTAEEIAQATDMGLEEISAELDALVELGFIEEIINNNGKKTYNLLLPISENQLKINLEPLLVNLVDTWKLRPQATTQIPNLLLASDYVQTNTDLATMEGANEAARRAVNAILKSSGSTARPCRIWDICEPKIFAPLRLYDQLGYQKGLTWEETWEDPTGIMKIVIP</sequence>
<dbReference type="Gene3D" id="3.50.50.60">
    <property type="entry name" value="FAD/NAD(P)-binding domain"/>
    <property type="match status" value="1"/>
</dbReference>
<dbReference type="Pfam" id="PF13450">
    <property type="entry name" value="NAD_binding_8"/>
    <property type="match status" value="1"/>
</dbReference>
<comment type="caution">
    <text evidence="1">The sequence shown here is derived from an EMBL/GenBank/DDBJ whole genome shotgun (WGS) entry which is preliminary data.</text>
</comment>
<protein>
    <submittedName>
        <fullName evidence="1">Uncharacterized protein</fullName>
    </submittedName>
</protein>
<dbReference type="PANTHER" id="PTHR42923">
    <property type="entry name" value="PROTOPORPHYRINOGEN OXIDASE"/>
    <property type="match status" value="1"/>
</dbReference>
<dbReference type="EMBL" id="PQWO01000008">
    <property type="protein sequence ID" value="PZD72719.1"/>
    <property type="molecule type" value="Genomic_DNA"/>
</dbReference>
<gene>
    <name evidence="1" type="ORF">C1752_03282</name>
</gene>
<dbReference type="InterPro" id="IPR036188">
    <property type="entry name" value="FAD/NAD-bd_sf"/>
</dbReference>
<keyword evidence="2" id="KW-1185">Reference proteome</keyword>
<dbReference type="AlphaFoldDB" id="A0A2W1JGM2"/>
<organism evidence="1 2">
    <name type="scientific">Acaryochloris thomasi RCC1774</name>
    <dbReference type="NCBI Taxonomy" id="1764569"/>
    <lineage>
        <taxon>Bacteria</taxon>
        <taxon>Bacillati</taxon>
        <taxon>Cyanobacteriota</taxon>
        <taxon>Cyanophyceae</taxon>
        <taxon>Acaryochloridales</taxon>
        <taxon>Acaryochloridaceae</taxon>
        <taxon>Acaryochloris</taxon>
        <taxon>Acaryochloris thomasi</taxon>
    </lineage>
</organism>
<dbReference type="SUPFAM" id="SSF51905">
    <property type="entry name" value="FAD/NAD(P)-binding domain"/>
    <property type="match status" value="1"/>
</dbReference>
<reference evidence="1 2" key="1">
    <citation type="journal article" date="2018" name="Sci. Rep.">
        <title>A novel species of the marine cyanobacterium Acaryochloris with a unique pigment content and lifestyle.</title>
        <authorList>
            <person name="Partensky F."/>
            <person name="Six C."/>
            <person name="Ratin M."/>
            <person name="Garczarek L."/>
            <person name="Vaulot D."/>
            <person name="Probert I."/>
            <person name="Calteau A."/>
            <person name="Gourvil P."/>
            <person name="Marie D."/>
            <person name="Grebert T."/>
            <person name="Bouchier C."/>
            <person name="Le Panse S."/>
            <person name="Gachenot M."/>
            <person name="Rodriguez F."/>
            <person name="Garrido J.L."/>
        </authorList>
    </citation>
    <scope>NUCLEOTIDE SEQUENCE [LARGE SCALE GENOMIC DNA]</scope>
    <source>
        <strain evidence="1 2">RCC1774</strain>
    </source>
</reference>